<dbReference type="Proteomes" id="UP000651452">
    <property type="component" value="Unassembled WGS sequence"/>
</dbReference>
<dbReference type="PANTHER" id="PTHR37540:SF5">
    <property type="entry name" value="TRANSCRIPTION FACTOR DOMAIN-CONTAINING PROTEIN"/>
    <property type="match status" value="1"/>
</dbReference>
<gene>
    <name evidence="1" type="ORF">EKO04_010905</name>
</gene>
<comment type="caution">
    <text evidence="1">The sequence shown here is derived from an EMBL/GenBank/DDBJ whole genome shotgun (WGS) entry which is preliminary data.</text>
</comment>
<reference evidence="1" key="1">
    <citation type="submission" date="2018-12" db="EMBL/GenBank/DDBJ databases">
        <authorList>
            <person name="Syme R.A."/>
            <person name="Farfan-Caceres L."/>
            <person name="Lichtenzveig J."/>
        </authorList>
    </citation>
    <scope>NUCLEOTIDE SEQUENCE</scope>
    <source>
        <strain evidence="1">Al4</strain>
    </source>
</reference>
<protein>
    <submittedName>
        <fullName evidence="1">Uncharacterized protein</fullName>
    </submittedName>
</protein>
<dbReference type="InterPro" id="IPR021858">
    <property type="entry name" value="Fun_TF"/>
</dbReference>
<name>A0A8H7IT94_9PLEO</name>
<dbReference type="EMBL" id="RZGK01000021">
    <property type="protein sequence ID" value="KAF9691459.1"/>
    <property type="molecule type" value="Genomic_DNA"/>
</dbReference>
<dbReference type="OrthoDB" id="4159781at2759"/>
<evidence type="ECO:0000313" key="1">
    <source>
        <dbReference type="EMBL" id="KAF9691459.1"/>
    </source>
</evidence>
<reference evidence="1" key="2">
    <citation type="submission" date="2020-09" db="EMBL/GenBank/DDBJ databases">
        <title>Reference genome assembly for Australian Ascochyta lentis isolate Al4.</title>
        <authorList>
            <person name="Lee R.C."/>
            <person name="Farfan-Caceres L.M."/>
            <person name="Debler J.W."/>
            <person name="Williams A.H."/>
            <person name="Henares B.M."/>
        </authorList>
    </citation>
    <scope>NUCLEOTIDE SEQUENCE</scope>
    <source>
        <strain evidence="1">Al4</strain>
    </source>
</reference>
<keyword evidence="2" id="KW-1185">Reference proteome</keyword>
<dbReference type="AlphaFoldDB" id="A0A8H7IT94"/>
<organism evidence="1 2">
    <name type="scientific">Ascochyta lentis</name>
    <dbReference type="NCBI Taxonomy" id="205686"/>
    <lineage>
        <taxon>Eukaryota</taxon>
        <taxon>Fungi</taxon>
        <taxon>Dikarya</taxon>
        <taxon>Ascomycota</taxon>
        <taxon>Pezizomycotina</taxon>
        <taxon>Dothideomycetes</taxon>
        <taxon>Pleosporomycetidae</taxon>
        <taxon>Pleosporales</taxon>
        <taxon>Pleosporineae</taxon>
        <taxon>Didymellaceae</taxon>
        <taxon>Ascochyta</taxon>
    </lineage>
</organism>
<sequence length="481" mass="54808">MNISSKPTFNFVNLKHPDDLKDGETQQRIRRLAMTEFGKTRRKPKTKRGRNEIVLQLRKPTERQLNINRLGSGPTDPFGRYPIELDYDARALLANIFSPDTTHPSHMRGSWFPVGLESPAAFHHILANSQNFIFQRKYGYFPSQDNALALVHHQKALRLARELMSDVSKHTSNEALSVIVSFTCHHALLGNFAGGEWKQHQAALLKIIGMRGGYETINQEYLRITVSWGDLMGSFAQDIPPSVPLPHQWMADCRSPSGSPRPKNAISLAWKQQMPMQMDWISIFDDIVHLVSLDCTFNDQQLELAVTSGSWVEPIMWRLLAIRPLNHGNGREHVLEEVCRLGTLLFLAPFWRTLGNSPVWTVAISKNLQSVLLQYRTEWNGLKPLLLWSLYFAAIETGGLAERSQFVTMLAIVMLSVQFQEWSELLQAVKSVLWVDKVFAGSDELIREEVMDIVNQRSDIPVLKDQLYTAFEGFTETKESN</sequence>
<evidence type="ECO:0000313" key="2">
    <source>
        <dbReference type="Proteomes" id="UP000651452"/>
    </source>
</evidence>
<accession>A0A8H7IT94</accession>
<dbReference type="PANTHER" id="PTHR37540">
    <property type="entry name" value="TRANSCRIPTION FACTOR (ACR-2), PUTATIVE-RELATED-RELATED"/>
    <property type="match status" value="1"/>
</dbReference>
<dbReference type="Pfam" id="PF11951">
    <property type="entry name" value="Fungal_trans_2"/>
    <property type="match status" value="1"/>
</dbReference>
<proteinExistence type="predicted"/>